<evidence type="ECO:0000313" key="1">
    <source>
        <dbReference type="EMBL" id="UOQ56635.1"/>
    </source>
</evidence>
<dbReference type="Pfam" id="PF13350">
    <property type="entry name" value="Y_phosphatase3"/>
    <property type="match status" value="1"/>
</dbReference>
<keyword evidence="2" id="KW-1185">Reference proteome</keyword>
<name>A0ABY4FIW8_9MICO</name>
<protein>
    <submittedName>
        <fullName evidence="1">Tyrosine-protein phosphatase</fullName>
    </submittedName>
</protein>
<accession>A0ABY4FIW8</accession>
<reference evidence="1 2" key="1">
    <citation type="submission" date="2022-04" db="EMBL/GenBank/DDBJ databases">
        <title>Leucobacter sp. isolated from rhizosphere of garlic.</title>
        <authorList>
            <person name="Won M."/>
            <person name="Lee C.-M."/>
            <person name="Woen H.-Y."/>
            <person name="Kwon S.-W."/>
        </authorList>
    </citation>
    <scope>NUCLEOTIDE SEQUENCE [LARGE SCALE GENOMIC DNA]</scope>
    <source>
        <strain evidence="1 2">H21R-40</strain>
    </source>
</reference>
<organism evidence="1 2">
    <name type="scientific">Leucobacter allii</name>
    <dbReference type="NCBI Taxonomy" id="2932247"/>
    <lineage>
        <taxon>Bacteria</taxon>
        <taxon>Bacillati</taxon>
        <taxon>Actinomycetota</taxon>
        <taxon>Actinomycetes</taxon>
        <taxon>Micrococcales</taxon>
        <taxon>Microbacteriaceae</taxon>
        <taxon>Leucobacter</taxon>
    </lineage>
</organism>
<dbReference type="SUPFAM" id="SSF52799">
    <property type="entry name" value="(Phosphotyrosine protein) phosphatases II"/>
    <property type="match status" value="1"/>
</dbReference>
<dbReference type="EMBL" id="CP095045">
    <property type="protein sequence ID" value="UOQ56635.1"/>
    <property type="molecule type" value="Genomic_DNA"/>
</dbReference>
<sequence length="250" mass="25814">MESLASSARAGARIPIAGTYNLRSAAGYPAVSGAIRPGSLFRSDALHRVDADGARELAAQGIVRIVDLRDDAELGRAPSAVPPALVETVHHPIFAGAAIPQIGAAPSLAEIYRSIATDRVVALTGAVRRIADAPEGGVLVNCTAGKDRTGMVIATTLSVVGVPREQIVADYVASETHLAGEWAEAMLASFTAQHGVAPESVRELVASSPAALIAEALDLIEELHGGAERMLLAHGFDAAALARLRDRLVG</sequence>
<evidence type="ECO:0000313" key="2">
    <source>
        <dbReference type="Proteomes" id="UP000831786"/>
    </source>
</evidence>
<dbReference type="InterPro" id="IPR026893">
    <property type="entry name" value="Tyr/Ser_Pase_IphP-type"/>
</dbReference>
<dbReference type="RefSeq" id="WP_244727028.1">
    <property type="nucleotide sequence ID" value="NZ_CP095045.1"/>
</dbReference>
<dbReference type="Proteomes" id="UP000831786">
    <property type="component" value="Chromosome"/>
</dbReference>
<dbReference type="InterPro" id="IPR029021">
    <property type="entry name" value="Prot-tyrosine_phosphatase-like"/>
</dbReference>
<proteinExistence type="predicted"/>
<dbReference type="Gene3D" id="3.90.190.10">
    <property type="entry name" value="Protein tyrosine phosphatase superfamily"/>
    <property type="match status" value="1"/>
</dbReference>
<gene>
    <name evidence="1" type="ORF">MUN78_13265</name>
</gene>